<reference evidence="4" key="1">
    <citation type="submission" date="2016-10" db="EMBL/GenBank/DDBJ databases">
        <authorList>
            <person name="Varghese N."/>
            <person name="Submissions S."/>
        </authorList>
    </citation>
    <scope>NUCLEOTIDE SEQUENCE [LARGE SCALE GENOMIC DNA]</scope>
    <source>
        <strain evidence="4">CGMCC 1.9127</strain>
    </source>
</reference>
<name>A0A1H7IWI5_9GAMM</name>
<organism evidence="3 4">
    <name type="scientific">Colwellia chukchiensis</name>
    <dbReference type="NCBI Taxonomy" id="641665"/>
    <lineage>
        <taxon>Bacteria</taxon>
        <taxon>Pseudomonadati</taxon>
        <taxon>Pseudomonadota</taxon>
        <taxon>Gammaproteobacteria</taxon>
        <taxon>Alteromonadales</taxon>
        <taxon>Colwelliaceae</taxon>
        <taxon>Colwellia</taxon>
    </lineage>
</organism>
<dbReference type="Proteomes" id="UP000199297">
    <property type="component" value="Unassembled WGS sequence"/>
</dbReference>
<evidence type="ECO:0000313" key="3">
    <source>
        <dbReference type="EMBL" id="SEK66738.1"/>
    </source>
</evidence>
<evidence type="ECO:0000313" key="4">
    <source>
        <dbReference type="Proteomes" id="UP000199297"/>
    </source>
</evidence>
<dbReference type="Pfam" id="PF04366">
    <property type="entry name" value="Ysc84"/>
    <property type="match status" value="1"/>
</dbReference>
<proteinExistence type="predicted"/>
<dbReference type="PROSITE" id="PS51257">
    <property type="entry name" value="PROKAR_LIPOPROTEIN"/>
    <property type="match status" value="1"/>
</dbReference>
<dbReference type="RefSeq" id="WP_085283832.1">
    <property type="nucleotide sequence ID" value="NZ_FOBI01000002.1"/>
</dbReference>
<dbReference type="InterPro" id="IPR007461">
    <property type="entry name" value="Ysc84_actin-binding"/>
</dbReference>
<dbReference type="STRING" id="641665.GCA_002104455_01863"/>
<evidence type="ECO:0000259" key="2">
    <source>
        <dbReference type="Pfam" id="PF04366"/>
    </source>
</evidence>
<keyword evidence="4" id="KW-1185">Reference proteome</keyword>
<gene>
    <name evidence="3" type="ORF">SAMN05216262_10270</name>
</gene>
<sequence>MKSRSLKSIKTLFFVVVALVLTACANTGSGTKVEQQQKILQMKETVLTQLFASKPDTRQQLAAAPGYAVFSNANINLLFIAAGAGYGVVKDQATHRYTYMNMAEGGVGLGLGVKDYRIVMVFHTQAAMTHFIENGWTFGGNADASLKAGNKGAAVAGEAYFGDVTVYTFTESGLALQATIKGTKFWPEASLN</sequence>
<protein>
    <submittedName>
        <fullName evidence="3">Lipid-binding SYLF domain-containing protein</fullName>
    </submittedName>
</protein>
<evidence type="ECO:0000256" key="1">
    <source>
        <dbReference type="SAM" id="SignalP"/>
    </source>
</evidence>
<dbReference type="OrthoDB" id="117166at2"/>
<dbReference type="EMBL" id="FOBI01000002">
    <property type="protein sequence ID" value="SEK66738.1"/>
    <property type="molecule type" value="Genomic_DNA"/>
</dbReference>
<dbReference type="AlphaFoldDB" id="A0A1H7IWI5"/>
<feature type="chain" id="PRO_5011714598" evidence="1">
    <location>
        <begin position="26"/>
        <end position="192"/>
    </location>
</feature>
<accession>A0A1H7IWI5</accession>
<keyword evidence="1" id="KW-0732">Signal</keyword>
<feature type="signal peptide" evidence="1">
    <location>
        <begin position="1"/>
        <end position="25"/>
    </location>
</feature>
<feature type="domain" description="Ysc84 actin-binding" evidence="2">
    <location>
        <begin position="104"/>
        <end position="192"/>
    </location>
</feature>